<reference evidence="1" key="1">
    <citation type="submission" date="2021-04" db="EMBL/GenBank/DDBJ databases">
        <authorList>
            <person name="Chebbi M.A.C M."/>
        </authorList>
    </citation>
    <scope>NUCLEOTIDE SEQUENCE</scope>
</reference>
<protein>
    <recommendedName>
        <fullName evidence="3">Cystatin domain-containing protein</fullName>
    </recommendedName>
</protein>
<dbReference type="Proteomes" id="UP000786811">
    <property type="component" value="Unassembled WGS sequence"/>
</dbReference>
<comment type="caution">
    <text evidence="1">The sequence shown here is derived from an EMBL/GenBank/DDBJ whole genome shotgun (WGS) entry which is preliminary data.</text>
</comment>
<keyword evidence="2" id="KW-1185">Reference proteome</keyword>
<proteinExistence type="predicted"/>
<evidence type="ECO:0000313" key="2">
    <source>
        <dbReference type="Proteomes" id="UP000786811"/>
    </source>
</evidence>
<evidence type="ECO:0008006" key="3">
    <source>
        <dbReference type="Google" id="ProtNLM"/>
    </source>
</evidence>
<sequence>MFKYDSITLMIVALYCVAQISVVFGNANAFTRKWTELNVKSPETFKVAQEGLEVFKNSNNGTYEFAVAGIMYAAYRWESITEVHYAVLAIFDKINCLPNSDVNKRCVPGGRNLKYCWINKNQRLNDAGHVTIHCY</sequence>
<organism evidence="1 2">
    <name type="scientific">Cotesia congregata</name>
    <name type="common">Parasitoid wasp</name>
    <name type="synonym">Apanteles congregatus</name>
    <dbReference type="NCBI Taxonomy" id="51543"/>
    <lineage>
        <taxon>Eukaryota</taxon>
        <taxon>Metazoa</taxon>
        <taxon>Ecdysozoa</taxon>
        <taxon>Arthropoda</taxon>
        <taxon>Hexapoda</taxon>
        <taxon>Insecta</taxon>
        <taxon>Pterygota</taxon>
        <taxon>Neoptera</taxon>
        <taxon>Endopterygota</taxon>
        <taxon>Hymenoptera</taxon>
        <taxon>Apocrita</taxon>
        <taxon>Ichneumonoidea</taxon>
        <taxon>Braconidae</taxon>
        <taxon>Microgastrinae</taxon>
        <taxon>Cotesia</taxon>
    </lineage>
</organism>
<accession>A0A8J2MBV7</accession>
<dbReference type="AlphaFoldDB" id="A0A8J2MBV7"/>
<gene>
    <name evidence="1" type="ORF">HICCMSTLAB_LOCUS2879</name>
</gene>
<evidence type="ECO:0000313" key="1">
    <source>
        <dbReference type="EMBL" id="CAG5078924.1"/>
    </source>
</evidence>
<dbReference type="EMBL" id="CAJNRD030001117">
    <property type="protein sequence ID" value="CAG5078924.1"/>
    <property type="molecule type" value="Genomic_DNA"/>
</dbReference>
<name>A0A8J2MBV7_COTCN</name>